<evidence type="ECO:0000313" key="2">
    <source>
        <dbReference type="Proteomes" id="UP001206925"/>
    </source>
</evidence>
<reference evidence="1" key="1">
    <citation type="submission" date="2022-06" db="EMBL/GenBank/DDBJ databases">
        <title>Uncovering the hologenomic basis of an extraordinary plant invasion.</title>
        <authorList>
            <person name="Bieker V.C."/>
            <person name="Martin M.D."/>
            <person name="Gilbert T."/>
            <person name="Hodgins K."/>
            <person name="Battlay P."/>
            <person name="Petersen B."/>
            <person name="Wilson J."/>
        </authorList>
    </citation>
    <scope>NUCLEOTIDE SEQUENCE</scope>
    <source>
        <strain evidence="1">AA19_3_7</strain>
        <tissue evidence="1">Leaf</tissue>
    </source>
</reference>
<dbReference type="AlphaFoldDB" id="A0AAD5CA67"/>
<feature type="non-terminal residue" evidence="1">
    <location>
        <position position="45"/>
    </location>
</feature>
<comment type="caution">
    <text evidence="1">The sequence shown here is derived from an EMBL/GenBank/DDBJ whole genome shotgun (WGS) entry which is preliminary data.</text>
</comment>
<dbReference type="Proteomes" id="UP001206925">
    <property type="component" value="Unassembled WGS sequence"/>
</dbReference>
<protein>
    <submittedName>
        <fullName evidence="1">Uncharacterized protein</fullName>
    </submittedName>
</protein>
<accession>A0AAD5CA67</accession>
<evidence type="ECO:0000313" key="1">
    <source>
        <dbReference type="EMBL" id="KAI7737932.1"/>
    </source>
</evidence>
<sequence>MNTMKFHVFVQKIVSFVFICLIFRYNMTLISYLGCVWKIIEFLIE</sequence>
<organism evidence="1 2">
    <name type="scientific">Ambrosia artemisiifolia</name>
    <name type="common">Common ragweed</name>
    <dbReference type="NCBI Taxonomy" id="4212"/>
    <lineage>
        <taxon>Eukaryota</taxon>
        <taxon>Viridiplantae</taxon>
        <taxon>Streptophyta</taxon>
        <taxon>Embryophyta</taxon>
        <taxon>Tracheophyta</taxon>
        <taxon>Spermatophyta</taxon>
        <taxon>Magnoliopsida</taxon>
        <taxon>eudicotyledons</taxon>
        <taxon>Gunneridae</taxon>
        <taxon>Pentapetalae</taxon>
        <taxon>asterids</taxon>
        <taxon>campanulids</taxon>
        <taxon>Asterales</taxon>
        <taxon>Asteraceae</taxon>
        <taxon>Asteroideae</taxon>
        <taxon>Heliantheae alliance</taxon>
        <taxon>Heliantheae</taxon>
        <taxon>Ambrosia</taxon>
    </lineage>
</organism>
<dbReference type="EMBL" id="JAMZMK010008925">
    <property type="protein sequence ID" value="KAI7737932.1"/>
    <property type="molecule type" value="Genomic_DNA"/>
</dbReference>
<proteinExistence type="predicted"/>
<name>A0AAD5CA67_AMBAR</name>
<gene>
    <name evidence="1" type="ORF">M8C21_027398</name>
</gene>
<keyword evidence="2" id="KW-1185">Reference proteome</keyword>